<dbReference type="PROSITE" id="PS50850">
    <property type="entry name" value="MFS"/>
    <property type="match status" value="1"/>
</dbReference>
<evidence type="ECO:0000256" key="7">
    <source>
        <dbReference type="SAM" id="Phobius"/>
    </source>
</evidence>
<keyword evidence="10" id="KW-1185">Reference proteome</keyword>
<keyword evidence="5 7" id="KW-1133">Transmembrane helix</keyword>
<keyword evidence="4 7" id="KW-0812">Transmembrane</keyword>
<evidence type="ECO:0000256" key="1">
    <source>
        <dbReference type="ARBA" id="ARBA00004651"/>
    </source>
</evidence>
<keyword evidence="3" id="KW-1003">Cell membrane</keyword>
<feature type="transmembrane region" description="Helical" evidence="7">
    <location>
        <begin position="159"/>
        <end position="181"/>
    </location>
</feature>
<feature type="transmembrane region" description="Helical" evidence="7">
    <location>
        <begin position="323"/>
        <end position="344"/>
    </location>
</feature>
<feature type="transmembrane region" description="Helical" evidence="7">
    <location>
        <begin position="300"/>
        <end position="317"/>
    </location>
</feature>
<reference evidence="10" key="1">
    <citation type="submission" date="2016-10" db="EMBL/GenBank/DDBJ databases">
        <authorList>
            <person name="Varghese N."/>
            <person name="Submissions S."/>
        </authorList>
    </citation>
    <scope>NUCLEOTIDE SEQUENCE [LARGE SCALE GENOMIC DNA]</scope>
    <source>
        <strain evidence="10">GAS369</strain>
    </source>
</reference>
<feature type="transmembrane region" description="Helical" evidence="7">
    <location>
        <begin position="103"/>
        <end position="123"/>
    </location>
</feature>
<accession>A0A1H1N383</accession>
<gene>
    <name evidence="9" type="ORF">SAMN05444158_0463</name>
</gene>
<dbReference type="Pfam" id="PF07690">
    <property type="entry name" value="MFS_1"/>
    <property type="match status" value="1"/>
</dbReference>
<dbReference type="PANTHER" id="PTHR23517:SF3">
    <property type="entry name" value="INTEGRAL MEMBRANE TRANSPORT PROTEIN"/>
    <property type="match status" value="1"/>
</dbReference>
<evidence type="ECO:0000313" key="10">
    <source>
        <dbReference type="Proteomes" id="UP000243904"/>
    </source>
</evidence>
<dbReference type="Proteomes" id="UP000243904">
    <property type="component" value="Chromosome I"/>
</dbReference>
<evidence type="ECO:0000256" key="2">
    <source>
        <dbReference type="ARBA" id="ARBA00022448"/>
    </source>
</evidence>
<feature type="transmembrane region" description="Helical" evidence="7">
    <location>
        <begin position="69"/>
        <end position="91"/>
    </location>
</feature>
<keyword evidence="2" id="KW-0813">Transport</keyword>
<feature type="transmembrane region" description="Helical" evidence="7">
    <location>
        <begin position="233"/>
        <end position="256"/>
    </location>
</feature>
<dbReference type="InterPro" id="IPR020846">
    <property type="entry name" value="MFS_dom"/>
</dbReference>
<name>A0A1H1N383_9BRAD</name>
<dbReference type="PANTHER" id="PTHR23517">
    <property type="entry name" value="RESISTANCE PROTEIN MDTM, PUTATIVE-RELATED-RELATED"/>
    <property type="match status" value="1"/>
</dbReference>
<feature type="domain" description="Major facilitator superfamily (MFS) profile" evidence="8">
    <location>
        <begin position="38"/>
        <end position="411"/>
    </location>
</feature>
<organism evidence="9 10">
    <name type="scientific">Bradyrhizobium canariense</name>
    <dbReference type="NCBI Taxonomy" id="255045"/>
    <lineage>
        <taxon>Bacteria</taxon>
        <taxon>Pseudomonadati</taxon>
        <taxon>Pseudomonadota</taxon>
        <taxon>Alphaproteobacteria</taxon>
        <taxon>Hyphomicrobiales</taxon>
        <taxon>Nitrobacteraceae</taxon>
        <taxon>Bradyrhizobium</taxon>
    </lineage>
</organism>
<evidence type="ECO:0000256" key="4">
    <source>
        <dbReference type="ARBA" id="ARBA00022692"/>
    </source>
</evidence>
<evidence type="ECO:0000256" key="6">
    <source>
        <dbReference type="ARBA" id="ARBA00023136"/>
    </source>
</evidence>
<dbReference type="EMBL" id="LT629750">
    <property type="protein sequence ID" value="SDR93436.1"/>
    <property type="molecule type" value="Genomic_DNA"/>
</dbReference>
<protein>
    <submittedName>
        <fullName evidence="9">Predicted arabinose efflux permease, MFS family</fullName>
    </submittedName>
</protein>
<feature type="transmembrane region" description="Helical" evidence="7">
    <location>
        <begin position="268"/>
        <end position="293"/>
    </location>
</feature>
<dbReference type="RefSeq" id="WP_244548943.1">
    <property type="nucleotide sequence ID" value="NZ_LT629750.1"/>
</dbReference>
<evidence type="ECO:0000256" key="3">
    <source>
        <dbReference type="ARBA" id="ARBA00022475"/>
    </source>
</evidence>
<dbReference type="InterPro" id="IPR011701">
    <property type="entry name" value="MFS"/>
</dbReference>
<proteinExistence type="predicted"/>
<feature type="transmembrane region" description="Helical" evidence="7">
    <location>
        <begin position="187"/>
        <end position="212"/>
    </location>
</feature>
<feature type="transmembrane region" description="Helical" evidence="7">
    <location>
        <begin position="382"/>
        <end position="407"/>
    </location>
</feature>
<dbReference type="AlphaFoldDB" id="A0A1H1N383"/>
<dbReference type="InterPro" id="IPR050171">
    <property type="entry name" value="MFS_Transporters"/>
</dbReference>
<keyword evidence="6 7" id="KW-0472">Membrane</keyword>
<dbReference type="GO" id="GO:0022857">
    <property type="term" value="F:transmembrane transporter activity"/>
    <property type="evidence" value="ECO:0007669"/>
    <property type="project" value="InterPro"/>
</dbReference>
<feature type="transmembrane region" description="Helical" evidence="7">
    <location>
        <begin position="36"/>
        <end position="63"/>
    </location>
</feature>
<dbReference type="SUPFAM" id="SSF103473">
    <property type="entry name" value="MFS general substrate transporter"/>
    <property type="match status" value="1"/>
</dbReference>
<dbReference type="InterPro" id="IPR036259">
    <property type="entry name" value="MFS_trans_sf"/>
</dbReference>
<sequence>MSATTSFGTGRGLTGVDCGLRLRSNLWGSEALRNRWGILAVLFLVRLTMGFQFQSVAAVAPLLGRDFGVGLADIGILIGLYFTPGVVLALPGGAIGQRFGDKATVLGALLLMLIGGVAMALSTSWSGQIAGRLIAGAGGVLLNVQMTKMVADWFAGHEIATAMAIFVNSWPAGIAVALLTLPSIGTAYGVGAVHLAVVALIGLATALLAAAYRPPPNSVITAATSARLDRNTVIAVIIAGLIWGLFNVGIAAIFSFGPSMLVEHGWSVTAAGSAISIVLWLTVISVPVGGFLADRTKRPEFILVAGCILFAALMILLSRSGAVIAVVIALGLACGLPAGPILGLPARVLQPGNRAVGMGLFFTVYYAAMMLGPAAGGACAKWAGTAGAALDFGAAMILACPLILWGFNRTPAAVPKAA</sequence>
<evidence type="ECO:0000313" key="9">
    <source>
        <dbReference type="EMBL" id="SDR93436.1"/>
    </source>
</evidence>
<comment type="subcellular location">
    <subcellularLocation>
        <location evidence="1">Cell membrane</location>
        <topology evidence="1">Multi-pass membrane protein</topology>
    </subcellularLocation>
</comment>
<evidence type="ECO:0000256" key="5">
    <source>
        <dbReference type="ARBA" id="ARBA00022989"/>
    </source>
</evidence>
<dbReference type="GO" id="GO:0005886">
    <property type="term" value="C:plasma membrane"/>
    <property type="evidence" value="ECO:0007669"/>
    <property type="project" value="UniProtKB-SubCell"/>
</dbReference>
<feature type="transmembrane region" description="Helical" evidence="7">
    <location>
        <begin position="356"/>
        <end position="376"/>
    </location>
</feature>
<dbReference type="Gene3D" id="1.20.1250.20">
    <property type="entry name" value="MFS general substrate transporter like domains"/>
    <property type="match status" value="1"/>
</dbReference>
<evidence type="ECO:0000259" key="8">
    <source>
        <dbReference type="PROSITE" id="PS50850"/>
    </source>
</evidence>
<feature type="transmembrane region" description="Helical" evidence="7">
    <location>
        <begin position="129"/>
        <end position="147"/>
    </location>
</feature>